<proteinExistence type="predicted"/>
<dbReference type="EMBL" id="CANHGI010000001">
    <property type="protein sequence ID" value="CAI5439368.1"/>
    <property type="molecule type" value="Genomic_DNA"/>
</dbReference>
<feature type="compositionally biased region" description="Basic and acidic residues" evidence="1">
    <location>
        <begin position="520"/>
        <end position="534"/>
    </location>
</feature>
<feature type="compositionally biased region" description="Basic residues" evidence="1">
    <location>
        <begin position="622"/>
        <end position="633"/>
    </location>
</feature>
<organism evidence="2 3">
    <name type="scientific">Caenorhabditis angaria</name>
    <dbReference type="NCBI Taxonomy" id="860376"/>
    <lineage>
        <taxon>Eukaryota</taxon>
        <taxon>Metazoa</taxon>
        <taxon>Ecdysozoa</taxon>
        <taxon>Nematoda</taxon>
        <taxon>Chromadorea</taxon>
        <taxon>Rhabditida</taxon>
        <taxon>Rhabditina</taxon>
        <taxon>Rhabditomorpha</taxon>
        <taxon>Rhabditoidea</taxon>
        <taxon>Rhabditidae</taxon>
        <taxon>Peloderinae</taxon>
        <taxon>Caenorhabditis</taxon>
    </lineage>
</organism>
<protein>
    <submittedName>
        <fullName evidence="2">Uncharacterized protein</fullName>
    </submittedName>
</protein>
<feature type="compositionally biased region" description="Basic and acidic residues" evidence="1">
    <location>
        <begin position="599"/>
        <end position="608"/>
    </location>
</feature>
<dbReference type="SUPFAM" id="SSF53098">
    <property type="entry name" value="Ribonuclease H-like"/>
    <property type="match status" value="1"/>
</dbReference>
<feature type="region of interest" description="Disordered" evidence="1">
    <location>
        <begin position="509"/>
        <end position="534"/>
    </location>
</feature>
<evidence type="ECO:0000313" key="3">
    <source>
        <dbReference type="Proteomes" id="UP001152747"/>
    </source>
</evidence>
<accession>A0A9P1I6F9</accession>
<dbReference type="AlphaFoldDB" id="A0A9P1I6F9"/>
<comment type="caution">
    <text evidence="2">The sequence shown here is derived from an EMBL/GenBank/DDBJ whole genome shotgun (WGS) entry which is preliminary data.</text>
</comment>
<name>A0A9P1I6F9_9PELO</name>
<evidence type="ECO:0000313" key="2">
    <source>
        <dbReference type="EMBL" id="CAI5439368.1"/>
    </source>
</evidence>
<keyword evidence="3" id="KW-1185">Reference proteome</keyword>
<feature type="region of interest" description="Disordered" evidence="1">
    <location>
        <begin position="584"/>
        <end position="633"/>
    </location>
</feature>
<sequence>MIYLSSLTRKDCVDIEHHGNPETCFLNQHAFMIPYNSLDSYSLALCIDKNERQRSSAISKVSISEKQRNVNVFYEKLTEEQLGYSVDEHIEEIRRNFFGDQIGVTFQGFTYDSIVDPTPNSTICVYESVHKMLNRFYEEIRRSELVNNMVERFLSTVPNLCFDADLEGFKQDKESIMSYIRCFQKIRLIINDQMEKFSDGFDMNLAETCSNLCNIFLPFFERIVLESHLLSRKSSTMSDIFVVIKNLERDLPASDNGFDFEEIFHRCFQDVYEKMDYKFAIFLDPRYAYKKQYMSNVEWAEVANKLVEMRVPHKKEIFRKEIVEYKQLVALHPNISNLEETIDFWHEFGRRLQNIRHIAQCFSSIFPQYVHEIPARNIVKCRGEAETVLQTDYFQGAGFEKHVYISKETYSAFAKGFFSDIETAREIEKCIFNIMYASYCDRLPPHLKQSHAYNMCYPATNQPFSIWRNQSNSNVLQTVVPTPQKSNVASQSKNKGQTVAVKEIEMIKIETSSEDENSDDEKAKEEEYQRRSKEIRETGMKKNRFHNAANLTQEPGVVGKNCPPGYWVRFDNAAQINDPRKINRVASDQKENNEEETEEVQRTKEIKKFTKRKACDLTNVRRSTRPKKPKRFE</sequence>
<evidence type="ECO:0000256" key="1">
    <source>
        <dbReference type="SAM" id="MobiDB-lite"/>
    </source>
</evidence>
<gene>
    <name evidence="2" type="ORF">CAMP_LOCUS2005</name>
</gene>
<dbReference type="Proteomes" id="UP001152747">
    <property type="component" value="Unassembled WGS sequence"/>
</dbReference>
<dbReference type="InterPro" id="IPR012337">
    <property type="entry name" value="RNaseH-like_sf"/>
</dbReference>
<reference evidence="2" key="1">
    <citation type="submission" date="2022-11" db="EMBL/GenBank/DDBJ databases">
        <authorList>
            <person name="Kikuchi T."/>
        </authorList>
    </citation>
    <scope>NUCLEOTIDE SEQUENCE</scope>
    <source>
        <strain evidence="2">PS1010</strain>
    </source>
</reference>